<feature type="signal peptide" evidence="2">
    <location>
        <begin position="1"/>
        <end position="17"/>
    </location>
</feature>
<gene>
    <name evidence="4" type="ORF">CHYS00102_LOCUS18066</name>
</gene>
<accession>A0A7S1FUS2</accession>
<evidence type="ECO:0000256" key="2">
    <source>
        <dbReference type="SAM" id="SignalP"/>
    </source>
</evidence>
<keyword evidence="2" id="KW-0732">Signal</keyword>
<dbReference type="SUPFAM" id="SSF51197">
    <property type="entry name" value="Clavaminate synthase-like"/>
    <property type="match status" value="1"/>
</dbReference>
<name>A0A7S1FUS2_9STRA</name>
<dbReference type="AlphaFoldDB" id="A0A7S1FUS2"/>
<dbReference type="Pfam" id="PF23169">
    <property type="entry name" value="HalD"/>
    <property type="match status" value="1"/>
</dbReference>
<dbReference type="InterPro" id="IPR005123">
    <property type="entry name" value="Oxoglu/Fe-dep_dioxygenase_dom"/>
</dbReference>
<feature type="chain" id="PRO_5031176654" description="Fe2OG dioxygenase domain-containing protein" evidence="2">
    <location>
        <begin position="18"/>
        <end position="343"/>
    </location>
</feature>
<comment type="similarity">
    <text evidence="1">Belongs to the iron/ascorbate-dependent oxidoreductase family.</text>
</comment>
<keyword evidence="1" id="KW-0479">Metal-binding</keyword>
<keyword evidence="1" id="KW-0408">Iron</keyword>
<dbReference type="PROSITE" id="PS51471">
    <property type="entry name" value="FE2OG_OXY"/>
    <property type="match status" value="1"/>
</dbReference>
<keyword evidence="1" id="KW-0560">Oxidoreductase</keyword>
<dbReference type="InterPro" id="IPR056470">
    <property type="entry name" value="BesD/HalB-like"/>
</dbReference>
<sequence>MTFFPFFVLYIGKISLAFQGSFNLRKPLSFCTCFAKQSFDTGDASLPNEGLWNQKKYPIGNPNTRSINGIEGSSVEDQNEWLDKAREAFRSKNFVHLPDILPKAAFDLLLDEINSIPQSCHYRSPSVHNILLADDIDPEHRSVEGDNTSEAEKRAKEIVTRLKQESRKSLIAYDQFGEKSILCRFYNSEELIRFVSFLVLDRKADEKIFRSGDEIGGAYVNIFHEADSLGWHFDRSRFFVNLILQNPAGGGEFEYTWKENGCGSSPTFAELEKVLTDKESENESFVRKVPMKPGSLIIFCGSKAMHRVTPVTSNTPRINAIFTFEFEPDVVLNDYTRETFFGR</sequence>
<reference evidence="4" key="1">
    <citation type="submission" date="2021-01" db="EMBL/GenBank/DDBJ databases">
        <authorList>
            <person name="Corre E."/>
            <person name="Pelletier E."/>
            <person name="Niang G."/>
            <person name="Scheremetjew M."/>
            <person name="Finn R."/>
            <person name="Kale V."/>
            <person name="Holt S."/>
            <person name="Cochrane G."/>
            <person name="Meng A."/>
            <person name="Brown T."/>
            <person name="Cohen L."/>
        </authorList>
    </citation>
    <scope>NUCLEOTIDE SEQUENCE</scope>
    <source>
        <strain evidence="4">308</strain>
    </source>
</reference>
<evidence type="ECO:0000313" key="4">
    <source>
        <dbReference type="EMBL" id="CAD8890860.1"/>
    </source>
</evidence>
<evidence type="ECO:0000256" key="1">
    <source>
        <dbReference type="RuleBase" id="RU003682"/>
    </source>
</evidence>
<organism evidence="4">
    <name type="scientific">Corethron hystrix</name>
    <dbReference type="NCBI Taxonomy" id="216773"/>
    <lineage>
        <taxon>Eukaryota</taxon>
        <taxon>Sar</taxon>
        <taxon>Stramenopiles</taxon>
        <taxon>Ochrophyta</taxon>
        <taxon>Bacillariophyta</taxon>
        <taxon>Coscinodiscophyceae</taxon>
        <taxon>Corethrophycidae</taxon>
        <taxon>Corethrales</taxon>
        <taxon>Corethraceae</taxon>
        <taxon>Corethron</taxon>
    </lineage>
</organism>
<protein>
    <recommendedName>
        <fullName evidence="3">Fe2OG dioxygenase domain-containing protein</fullName>
    </recommendedName>
</protein>
<dbReference type="GO" id="GO:0046872">
    <property type="term" value="F:metal ion binding"/>
    <property type="evidence" value="ECO:0007669"/>
    <property type="project" value="UniProtKB-KW"/>
</dbReference>
<dbReference type="Gene3D" id="2.60.120.620">
    <property type="entry name" value="q2cbj1_9rhob like domain"/>
    <property type="match status" value="1"/>
</dbReference>
<feature type="domain" description="Fe2OG dioxygenase" evidence="3">
    <location>
        <begin position="211"/>
        <end position="328"/>
    </location>
</feature>
<evidence type="ECO:0000259" key="3">
    <source>
        <dbReference type="PROSITE" id="PS51471"/>
    </source>
</evidence>
<dbReference type="GO" id="GO:0016491">
    <property type="term" value="F:oxidoreductase activity"/>
    <property type="evidence" value="ECO:0007669"/>
    <property type="project" value="UniProtKB-KW"/>
</dbReference>
<dbReference type="EMBL" id="HBFR01025189">
    <property type="protein sequence ID" value="CAD8890860.1"/>
    <property type="molecule type" value="Transcribed_RNA"/>
</dbReference>
<proteinExistence type="inferred from homology"/>